<accession>A0A8J3CCU3</accession>
<dbReference type="AlphaFoldDB" id="A0A8J3CCU3"/>
<comment type="caution">
    <text evidence="4">The sequence shown here is derived from an EMBL/GenBank/DDBJ whole genome shotgun (WGS) entry which is preliminary data.</text>
</comment>
<name>A0A8J3CCU3_9PSEU</name>
<dbReference type="Gene3D" id="3.10.450.40">
    <property type="match status" value="2"/>
</dbReference>
<dbReference type="EMBL" id="BMMK01000015">
    <property type="protein sequence ID" value="GGM60321.1"/>
    <property type="molecule type" value="Genomic_DNA"/>
</dbReference>
<evidence type="ECO:0000256" key="1">
    <source>
        <dbReference type="SAM" id="MobiDB-lite"/>
    </source>
</evidence>
<feature type="chain" id="PRO_5035253619" description="PepSY domain-containing protein" evidence="2">
    <location>
        <begin position="22"/>
        <end position="191"/>
    </location>
</feature>
<evidence type="ECO:0000313" key="4">
    <source>
        <dbReference type="EMBL" id="GGM60321.1"/>
    </source>
</evidence>
<keyword evidence="5" id="KW-1185">Reference proteome</keyword>
<reference evidence="4" key="1">
    <citation type="journal article" date="2014" name="Int. J. Syst. Evol. Microbiol.">
        <title>Complete genome sequence of Corynebacterium casei LMG S-19264T (=DSM 44701T), isolated from a smear-ripened cheese.</title>
        <authorList>
            <consortium name="US DOE Joint Genome Institute (JGI-PGF)"/>
            <person name="Walter F."/>
            <person name="Albersmeier A."/>
            <person name="Kalinowski J."/>
            <person name="Ruckert C."/>
        </authorList>
    </citation>
    <scope>NUCLEOTIDE SEQUENCE</scope>
    <source>
        <strain evidence="4">CGMCC 4.5737</strain>
    </source>
</reference>
<evidence type="ECO:0000313" key="5">
    <source>
        <dbReference type="Proteomes" id="UP000637578"/>
    </source>
</evidence>
<feature type="signal peptide" evidence="2">
    <location>
        <begin position="1"/>
        <end position="21"/>
    </location>
</feature>
<feature type="region of interest" description="Disordered" evidence="1">
    <location>
        <begin position="23"/>
        <end position="54"/>
    </location>
</feature>
<evidence type="ECO:0000259" key="3">
    <source>
        <dbReference type="Pfam" id="PF03413"/>
    </source>
</evidence>
<gene>
    <name evidence="4" type="ORF">GCM10012275_34350</name>
</gene>
<proteinExistence type="predicted"/>
<protein>
    <recommendedName>
        <fullName evidence="3">PepSY domain-containing protein</fullName>
    </recommendedName>
</protein>
<dbReference type="Pfam" id="PF03413">
    <property type="entry name" value="PepSY"/>
    <property type="match status" value="1"/>
</dbReference>
<feature type="domain" description="PepSY" evidence="3">
    <location>
        <begin position="138"/>
        <end position="187"/>
    </location>
</feature>
<feature type="compositionally biased region" description="Low complexity" evidence="1">
    <location>
        <begin position="23"/>
        <end position="33"/>
    </location>
</feature>
<dbReference type="Proteomes" id="UP000637578">
    <property type="component" value="Unassembled WGS sequence"/>
</dbReference>
<sequence>MRKGTRASLLIVAAVATVATACDRGGTPPAGQDQPPPPTVTTTTPETRTRGQDDGAVEVARALRTAAGALPNGRAFDLEQETRNGERVWEVKVASEGREFTLDVSADGTQVVSRDEDNDPDDDVQKVAQTQVDAATAAESAAERERGRVTDVDLDTLGDGTLVWEVDLVRQDGARIEVKIDARTGDVTQNR</sequence>
<dbReference type="InterPro" id="IPR025711">
    <property type="entry name" value="PepSY"/>
</dbReference>
<reference evidence="4" key="2">
    <citation type="submission" date="2020-09" db="EMBL/GenBank/DDBJ databases">
        <authorList>
            <person name="Sun Q."/>
            <person name="Zhou Y."/>
        </authorList>
    </citation>
    <scope>NUCLEOTIDE SEQUENCE</scope>
    <source>
        <strain evidence="4">CGMCC 4.5737</strain>
    </source>
</reference>
<keyword evidence="2" id="KW-0732">Signal</keyword>
<evidence type="ECO:0000256" key="2">
    <source>
        <dbReference type="SAM" id="SignalP"/>
    </source>
</evidence>
<organism evidence="4 5">
    <name type="scientific">Longimycelium tulufanense</name>
    <dbReference type="NCBI Taxonomy" id="907463"/>
    <lineage>
        <taxon>Bacteria</taxon>
        <taxon>Bacillati</taxon>
        <taxon>Actinomycetota</taxon>
        <taxon>Actinomycetes</taxon>
        <taxon>Pseudonocardiales</taxon>
        <taxon>Pseudonocardiaceae</taxon>
        <taxon>Longimycelium</taxon>
    </lineage>
</organism>
<dbReference type="RefSeq" id="WP_189058844.1">
    <property type="nucleotide sequence ID" value="NZ_BMMK01000015.1"/>
</dbReference>
<dbReference type="PROSITE" id="PS51257">
    <property type="entry name" value="PROKAR_LIPOPROTEIN"/>
    <property type="match status" value="1"/>
</dbReference>